<name>A0ABU0W117_9RHOB</name>
<gene>
    <name evidence="2" type="ORF">Q9295_10435</name>
</gene>
<dbReference type="Pfam" id="PF00753">
    <property type="entry name" value="Lactamase_B"/>
    <property type="match status" value="1"/>
</dbReference>
<reference evidence="2 3" key="1">
    <citation type="submission" date="2023-08" db="EMBL/GenBank/DDBJ databases">
        <title>Characterization of two Paracoccaceae strains isolated from Phycosphere and proposal of Xinfangfangia lacusdiani sp. nov.</title>
        <authorList>
            <person name="Deng Y."/>
            <person name="Zhang Y.Q."/>
        </authorList>
    </citation>
    <scope>NUCLEOTIDE SEQUENCE [LARGE SCALE GENOMIC DNA]</scope>
    <source>
        <strain evidence="2 3">CPCC 101601</strain>
    </source>
</reference>
<protein>
    <submittedName>
        <fullName evidence="2">MBL fold metallo-hydrolase</fullName>
    </submittedName>
</protein>
<dbReference type="InterPro" id="IPR036866">
    <property type="entry name" value="RibonucZ/Hydroxyglut_hydro"/>
</dbReference>
<dbReference type="PANTHER" id="PTHR23131">
    <property type="entry name" value="ENDORIBONUCLEASE LACTB2"/>
    <property type="match status" value="1"/>
</dbReference>
<dbReference type="SUPFAM" id="SSF56281">
    <property type="entry name" value="Metallo-hydrolase/oxidoreductase"/>
    <property type="match status" value="1"/>
</dbReference>
<dbReference type="EMBL" id="JAVDBT010000008">
    <property type="protein sequence ID" value="MDQ2066795.1"/>
    <property type="molecule type" value="Genomic_DNA"/>
</dbReference>
<evidence type="ECO:0000259" key="1">
    <source>
        <dbReference type="SMART" id="SM00849"/>
    </source>
</evidence>
<dbReference type="InterPro" id="IPR036388">
    <property type="entry name" value="WH-like_DNA-bd_sf"/>
</dbReference>
<dbReference type="InterPro" id="IPR041516">
    <property type="entry name" value="LACTB2_WH"/>
</dbReference>
<organism evidence="2 3">
    <name type="scientific">Pseudogemmobacter lacusdianii</name>
    <dbReference type="NCBI Taxonomy" id="3069608"/>
    <lineage>
        <taxon>Bacteria</taxon>
        <taxon>Pseudomonadati</taxon>
        <taxon>Pseudomonadota</taxon>
        <taxon>Alphaproteobacteria</taxon>
        <taxon>Rhodobacterales</taxon>
        <taxon>Paracoccaceae</taxon>
        <taxon>Pseudogemmobacter</taxon>
    </lineage>
</organism>
<dbReference type="Proteomes" id="UP001239680">
    <property type="component" value="Unassembled WGS sequence"/>
</dbReference>
<dbReference type="SMART" id="SM00849">
    <property type="entry name" value="Lactamase_B"/>
    <property type="match status" value="1"/>
</dbReference>
<dbReference type="Gene3D" id="3.60.15.10">
    <property type="entry name" value="Ribonuclease Z/Hydroxyacylglutathione hydrolase-like"/>
    <property type="match status" value="1"/>
</dbReference>
<dbReference type="PANTHER" id="PTHR23131:SF0">
    <property type="entry name" value="ENDORIBONUCLEASE LACTB2"/>
    <property type="match status" value="1"/>
</dbReference>
<dbReference type="InterPro" id="IPR001279">
    <property type="entry name" value="Metallo-B-lactamas"/>
</dbReference>
<dbReference type="Pfam" id="PF17778">
    <property type="entry name" value="WHD_BLACT"/>
    <property type="match status" value="1"/>
</dbReference>
<feature type="domain" description="Metallo-beta-lactamase" evidence="1">
    <location>
        <begin position="33"/>
        <end position="214"/>
    </location>
</feature>
<dbReference type="CDD" id="cd16278">
    <property type="entry name" value="metallo-hydrolase-like_MBL-fold"/>
    <property type="match status" value="1"/>
</dbReference>
<keyword evidence="3" id="KW-1185">Reference proteome</keyword>
<dbReference type="InterPro" id="IPR050662">
    <property type="entry name" value="Sec-metab_biosynth-thioest"/>
</dbReference>
<dbReference type="Gene3D" id="1.10.10.10">
    <property type="entry name" value="Winged helix-like DNA-binding domain superfamily/Winged helix DNA-binding domain"/>
    <property type="match status" value="1"/>
</dbReference>
<proteinExistence type="predicted"/>
<dbReference type="RefSeq" id="WP_306680505.1">
    <property type="nucleotide sequence ID" value="NZ_JAVDBT010000008.1"/>
</dbReference>
<evidence type="ECO:0000313" key="3">
    <source>
        <dbReference type="Proteomes" id="UP001239680"/>
    </source>
</evidence>
<evidence type="ECO:0000313" key="2">
    <source>
        <dbReference type="EMBL" id="MDQ2066795.1"/>
    </source>
</evidence>
<comment type="caution">
    <text evidence="2">The sequence shown here is derived from an EMBL/GenBank/DDBJ whole genome shotgun (WGS) entry which is preliminary data.</text>
</comment>
<sequence>MSGAIEKSMPELGPLPGRLRRVLAQNPSPMTGPGTWTEIIGSGEVAVIDPGPGLESHLAAILATLDPGERVTAILVTHAHRDHSELAPALARATGAPILAYGTATDGRSPAMQRLVAAGMNGGGEGLDLSFTPDRLLRHGERISGSDWSLQALHTPGHLGSHLCFAWEDVLFCGDHVMAWAPSLVSPPDGDMGAYMESLAKLAAQNWRLLLPAHGDPIFEPAARLAELTAHRRVREAQILGTLGAEPICLEVLTARIYSDIGPELLPAAQRSALSHLLDLAERKLVWADPSPSPEALWKRV</sequence>
<accession>A0ABU0W117</accession>